<protein>
    <submittedName>
        <fullName evidence="1">tRNA(Ile)(2)-agmatinylcytidine synthase</fullName>
    </submittedName>
</protein>
<evidence type="ECO:0000313" key="1">
    <source>
        <dbReference type="EMBL" id="MEW9490808.1"/>
    </source>
</evidence>
<organism evidence="1 2">
    <name type="scientific">Candidatus Aramenus sulfurataquae</name>
    <dbReference type="NCBI Taxonomy" id="1326980"/>
    <lineage>
        <taxon>Archaea</taxon>
        <taxon>Thermoproteota</taxon>
        <taxon>Thermoprotei</taxon>
        <taxon>Sulfolobales</taxon>
        <taxon>Sulfolobaceae</taxon>
        <taxon>Candidatus Aramenus</taxon>
    </lineage>
</organism>
<accession>A0ACC6TLX0</accession>
<dbReference type="Proteomes" id="UP000053480">
    <property type="component" value="Unassembled WGS sequence"/>
</dbReference>
<dbReference type="EMBL" id="JZWS03000001">
    <property type="protein sequence ID" value="MEW9490808.1"/>
    <property type="molecule type" value="Genomic_DNA"/>
</dbReference>
<gene>
    <name evidence="1" type="ORF">TQ35_0001155</name>
</gene>
<evidence type="ECO:0000313" key="2">
    <source>
        <dbReference type="Proteomes" id="UP000053480"/>
    </source>
</evidence>
<proteinExistence type="predicted"/>
<reference evidence="1" key="1">
    <citation type="submission" date="2024-07" db="EMBL/GenBank/DDBJ databases">
        <title>Metagenome and Metagenome-Assembled Genomes of Archaea from a hot spring from the geothermal field of Los Azufres, Mexico.</title>
        <authorList>
            <person name="Marin-Paredes R."/>
            <person name="Martinez-Romero E."/>
            <person name="Servin-Garciduenas L.E."/>
        </authorList>
    </citation>
    <scope>NUCLEOTIDE SEQUENCE</scope>
    <source>
        <strain evidence="1">AZ1-454</strain>
    </source>
</reference>
<sequence length="436" mass="49630">MKYVIGVDDHDSPIGGCTTHFSTLLINYFISNGIRVVDFPYLIRLNPNIPWKTRGNAAVRITVEFDGTKRELADLVWEKSLEYVNWFSRGLEFKRKPGIAVLEEERSDELYSIYVKAVSDVVTLDLAKRVAERSGAEVRGYRGIIGSLASIGFKGKVTYELITYRQEDYLDKDREVDEKSVTYFDELTFPKTFANYDYVKRKSLITPHGKDPVLYGIRGTSVTHLLLGLEVVKTKEPISDAMIFKSNQGTDAHLIRPGDKFYQTFRGLCTVEKSEVRRGGDVVISCNELHMIVYKETGELNLAAQLLKQGDQVEIVGAVKPSTELGKVIEAERIRVVSLNAYEYRNPRCPKCGGPSESLGKGKGFRCKKCGYKFQGEKVKVEIPRGLSLGTYQARYYRHLTKPIFLELGEEEKIEFEEVYKRLREILSSMNPKRRP</sequence>
<comment type="caution">
    <text evidence="1">The sequence shown here is derived from an EMBL/GenBank/DDBJ whole genome shotgun (WGS) entry which is preliminary data.</text>
</comment>
<name>A0ACC6TLX0_9CREN</name>